<evidence type="ECO:0000256" key="7">
    <source>
        <dbReference type="ARBA" id="ARBA00022692"/>
    </source>
</evidence>
<evidence type="ECO:0000256" key="9">
    <source>
        <dbReference type="ARBA" id="ARBA00022989"/>
    </source>
</evidence>
<dbReference type="GO" id="GO:0005886">
    <property type="term" value="C:plasma membrane"/>
    <property type="evidence" value="ECO:0007669"/>
    <property type="project" value="UniProtKB-SubCell"/>
</dbReference>
<dbReference type="HAMAP" id="MF_02239">
    <property type="entry name" value="HemJ"/>
    <property type="match status" value="1"/>
</dbReference>
<dbReference type="Pfam" id="PF03653">
    <property type="entry name" value="UPF0093"/>
    <property type="match status" value="1"/>
</dbReference>
<comment type="pathway">
    <text evidence="2 14 15">Porphyrin-containing compound metabolism; protoporphyrin-IX biosynthesis; protoporphyrin-IX from protoporphyrinogen-IX: step 1/1.</text>
</comment>
<proteinExistence type="inferred from homology"/>
<dbReference type="GO" id="GO:0006782">
    <property type="term" value="P:protoporphyrinogen IX biosynthetic process"/>
    <property type="evidence" value="ECO:0007669"/>
    <property type="project" value="UniProtKB-UniRule"/>
</dbReference>
<evidence type="ECO:0000256" key="2">
    <source>
        <dbReference type="ARBA" id="ARBA00005073"/>
    </source>
</evidence>
<evidence type="ECO:0000256" key="10">
    <source>
        <dbReference type="ARBA" id="ARBA00023002"/>
    </source>
</evidence>
<dbReference type="RefSeq" id="WP_096342900.1">
    <property type="nucleotide sequence ID" value="NZ_NWMW01000001.1"/>
</dbReference>
<dbReference type="EC" id="1.3.99.-" evidence="14 15"/>
<comment type="function">
    <text evidence="14 15">Catalyzes the oxidation of protoporphyrinogen IX to protoporphyrin IX.</text>
</comment>
<evidence type="ECO:0000313" key="17">
    <source>
        <dbReference type="Proteomes" id="UP000218366"/>
    </source>
</evidence>
<dbReference type="GO" id="GO:0070818">
    <property type="term" value="F:protoporphyrinogen oxidase activity"/>
    <property type="evidence" value="ECO:0007669"/>
    <property type="project" value="UniProtKB-UniRule"/>
</dbReference>
<name>A0A2A4BA12_9SPHN</name>
<keyword evidence="9 14" id="KW-1133">Transmembrane helix</keyword>
<comment type="subcellular location">
    <subcellularLocation>
        <location evidence="1 14">Cell membrane</location>
        <topology evidence="1 14">Multi-pass membrane protein</topology>
    </subcellularLocation>
</comment>
<evidence type="ECO:0000256" key="11">
    <source>
        <dbReference type="ARBA" id="ARBA00023004"/>
    </source>
</evidence>
<dbReference type="AlphaFoldDB" id="A0A2A4BA12"/>
<evidence type="ECO:0000256" key="1">
    <source>
        <dbReference type="ARBA" id="ARBA00004651"/>
    </source>
</evidence>
<reference evidence="16 17" key="1">
    <citation type="submission" date="2017-09" db="EMBL/GenBank/DDBJ databases">
        <title>Sphingomonas spermidinifaciens 9NM-10, whole genome shotgun sequence.</title>
        <authorList>
            <person name="Feng G."/>
            <person name="Zhu H."/>
        </authorList>
    </citation>
    <scope>NUCLEOTIDE SEQUENCE [LARGE SCALE GENOMIC DNA]</scope>
    <source>
        <strain evidence="16 17">9NM-10</strain>
    </source>
</reference>
<dbReference type="PANTHER" id="PTHR40255">
    <property type="entry name" value="UPF0093 MEMBRANE PROTEIN SLR1790"/>
    <property type="match status" value="1"/>
</dbReference>
<evidence type="ECO:0000256" key="8">
    <source>
        <dbReference type="ARBA" id="ARBA00022723"/>
    </source>
</evidence>
<dbReference type="EMBL" id="NWMW01000001">
    <property type="protein sequence ID" value="PCD04506.1"/>
    <property type="molecule type" value="Genomic_DNA"/>
</dbReference>
<feature type="binding site" description="axial binding residue" evidence="14">
    <location>
        <position position="16"/>
    </location>
    <ligand>
        <name>heme</name>
        <dbReference type="ChEBI" id="CHEBI:30413"/>
    </ligand>
    <ligandPart>
        <name>Fe</name>
        <dbReference type="ChEBI" id="CHEBI:18248"/>
    </ligandPart>
</feature>
<comment type="subunit">
    <text evidence="14">Homodimer.</text>
</comment>
<dbReference type="PIRSF" id="PIRSF004638">
    <property type="entry name" value="UCP004638"/>
    <property type="match status" value="1"/>
</dbReference>
<evidence type="ECO:0000256" key="6">
    <source>
        <dbReference type="ARBA" id="ARBA00022617"/>
    </source>
</evidence>
<dbReference type="GO" id="GO:0046872">
    <property type="term" value="F:metal ion binding"/>
    <property type="evidence" value="ECO:0007669"/>
    <property type="project" value="UniProtKB-UniRule"/>
</dbReference>
<keyword evidence="8 14" id="KW-0479">Metal-binding</keyword>
<feature type="transmembrane region" description="Helical" evidence="14">
    <location>
        <begin position="14"/>
        <end position="35"/>
    </location>
</feature>
<protein>
    <recommendedName>
        <fullName evidence="4 14">Protoporphyrinogen IX oxidase</fullName>
        <shortName evidence="14">PPO</shortName>
        <ecNumber evidence="14 15">1.3.99.-</ecNumber>
    </recommendedName>
</protein>
<feature type="transmembrane region" description="Helical" evidence="14">
    <location>
        <begin position="130"/>
        <end position="148"/>
    </location>
</feature>
<dbReference type="Proteomes" id="UP000218366">
    <property type="component" value="Unassembled WGS sequence"/>
</dbReference>
<keyword evidence="11 14" id="KW-0408">Iron</keyword>
<comment type="caution">
    <text evidence="16">The sequence shown here is derived from an EMBL/GenBank/DDBJ whole genome shotgun (WGS) entry which is preliminary data.</text>
</comment>
<organism evidence="16 17">
    <name type="scientific">Sphingomonas spermidinifaciens</name>
    <dbReference type="NCBI Taxonomy" id="1141889"/>
    <lineage>
        <taxon>Bacteria</taxon>
        <taxon>Pseudomonadati</taxon>
        <taxon>Pseudomonadota</taxon>
        <taxon>Alphaproteobacteria</taxon>
        <taxon>Sphingomonadales</taxon>
        <taxon>Sphingomonadaceae</taxon>
        <taxon>Sphingomonas</taxon>
    </lineage>
</organism>
<keyword evidence="5 14" id="KW-1003">Cell membrane</keyword>
<evidence type="ECO:0000256" key="3">
    <source>
        <dbReference type="ARBA" id="ARBA00006501"/>
    </source>
</evidence>
<feature type="binding site" description="axial binding residue" evidence="14">
    <location>
        <position position="95"/>
    </location>
    <ligand>
        <name>heme</name>
        <dbReference type="ChEBI" id="CHEBI:30413"/>
    </ligand>
    <ligandPart>
        <name>Fe</name>
        <dbReference type="ChEBI" id="CHEBI:18248"/>
    </ligandPart>
</feature>
<evidence type="ECO:0000256" key="14">
    <source>
        <dbReference type="HAMAP-Rule" id="MF_02239"/>
    </source>
</evidence>
<dbReference type="OrthoDB" id="9800824at2"/>
<keyword evidence="10 14" id="KW-0560">Oxidoreductase</keyword>
<accession>A0A2A4BA12</accession>
<keyword evidence="6 14" id="KW-0349">Heme</keyword>
<keyword evidence="12 14" id="KW-0472">Membrane</keyword>
<sequence>MIGYLDGAYLWVKAAHVVFVIFWMAGLFMLPRYLVHHQEGLSIPGEPERWIKREALLRRMILTPSLVIVWVLGLALALNLGLLDGQPGLGWLHAKLALVIALSGYHGWAVGYARKLAAGRPTLSPRTLRLVNEVPALAVILIVVLAEVKPF</sequence>
<evidence type="ECO:0000256" key="5">
    <source>
        <dbReference type="ARBA" id="ARBA00022475"/>
    </source>
</evidence>
<dbReference type="InterPro" id="IPR005265">
    <property type="entry name" value="HemJ-like"/>
</dbReference>
<evidence type="ECO:0000256" key="13">
    <source>
        <dbReference type="ARBA" id="ARBA00048390"/>
    </source>
</evidence>
<gene>
    <name evidence="16" type="ORF">COC42_09670</name>
</gene>
<keyword evidence="7 14" id="KW-0812">Transmembrane</keyword>
<evidence type="ECO:0000256" key="15">
    <source>
        <dbReference type="PIRNR" id="PIRNR004638"/>
    </source>
</evidence>
<keyword evidence="17" id="KW-1185">Reference proteome</keyword>
<dbReference type="PANTHER" id="PTHR40255:SF1">
    <property type="entry name" value="PROTOPORPHYRINOGEN IX OXIDASE"/>
    <property type="match status" value="1"/>
</dbReference>
<feature type="transmembrane region" description="Helical" evidence="14">
    <location>
        <begin position="90"/>
        <end position="109"/>
    </location>
</feature>
<feature type="transmembrane region" description="Helical" evidence="14">
    <location>
        <begin position="56"/>
        <end position="78"/>
    </location>
</feature>
<evidence type="ECO:0000256" key="12">
    <source>
        <dbReference type="ARBA" id="ARBA00023136"/>
    </source>
</evidence>
<comment type="similarity">
    <text evidence="3 14 15">Belongs to the HemJ family.</text>
</comment>
<evidence type="ECO:0000313" key="16">
    <source>
        <dbReference type="EMBL" id="PCD04506.1"/>
    </source>
</evidence>
<comment type="cofactor">
    <cofactor evidence="14 15">
        <name>heme b</name>
        <dbReference type="ChEBI" id="CHEBI:60344"/>
    </cofactor>
    <text evidence="14 15">Binds 1 heme b (iron(II)-protoporphyrin IX) group per subunit.</text>
</comment>
<comment type="catalytic activity">
    <reaction evidence="13 14 15">
        <text>protoporphyrinogen IX + 3 A = protoporphyrin IX + 3 AH2</text>
        <dbReference type="Rhea" id="RHEA:62000"/>
        <dbReference type="ChEBI" id="CHEBI:13193"/>
        <dbReference type="ChEBI" id="CHEBI:17499"/>
        <dbReference type="ChEBI" id="CHEBI:57306"/>
        <dbReference type="ChEBI" id="CHEBI:57307"/>
    </reaction>
</comment>
<evidence type="ECO:0000256" key="4">
    <source>
        <dbReference type="ARBA" id="ARBA00017504"/>
    </source>
</evidence>
<dbReference type="UniPathway" id="UPA00251">
    <property type="reaction ID" value="UER00324"/>
</dbReference>